<dbReference type="EMBL" id="KZ110598">
    <property type="protein sequence ID" value="OSX61583.1"/>
    <property type="molecule type" value="Genomic_DNA"/>
</dbReference>
<gene>
    <name evidence="1" type="ORF">POSPLADRAFT_1066219</name>
</gene>
<dbReference type="Proteomes" id="UP000194127">
    <property type="component" value="Unassembled WGS sequence"/>
</dbReference>
<keyword evidence="2" id="KW-1185">Reference proteome</keyword>
<organism evidence="1 2">
    <name type="scientific">Postia placenta MAD-698-R-SB12</name>
    <dbReference type="NCBI Taxonomy" id="670580"/>
    <lineage>
        <taxon>Eukaryota</taxon>
        <taxon>Fungi</taxon>
        <taxon>Dikarya</taxon>
        <taxon>Basidiomycota</taxon>
        <taxon>Agaricomycotina</taxon>
        <taxon>Agaricomycetes</taxon>
        <taxon>Polyporales</taxon>
        <taxon>Adustoporiaceae</taxon>
        <taxon>Rhodonia</taxon>
    </lineage>
</organism>
<evidence type="ECO:0000313" key="1">
    <source>
        <dbReference type="EMBL" id="OSX61583.1"/>
    </source>
</evidence>
<name>A0A1X6MZG7_9APHY</name>
<sequence length="78" mass="9153">MLEYLVCDGYTLYIKTDVFVRPRKQVKAVKVYCDLNDPVNSYASTARLPNALRRTRFWTRAAFTHCGMKLRLVEGRQH</sequence>
<protein>
    <submittedName>
        <fullName evidence="1">Uncharacterized protein</fullName>
    </submittedName>
</protein>
<dbReference type="AlphaFoldDB" id="A0A1X6MZG7"/>
<reference evidence="1 2" key="1">
    <citation type="submission" date="2017-04" db="EMBL/GenBank/DDBJ databases">
        <title>Genome Sequence of the Model Brown-Rot Fungus Postia placenta SB12.</title>
        <authorList>
            <consortium name="DOE Joint Genome Institute"/>
            <person name="Gaskell J."/>
            <person name="Kersten P."/>
            <person name="Larrondo L.F."/>
            <person name="Canessa P."/>
            <person name="Martinez D."/>
            <person name="Hibbett D."/>
            <person name="Schmoll M."/>
            <person name="Kubicek C.P."/>
            <person name="Martinez A.T."/>
            <person name="Yadav J."/>
            <person name="Master E."/>
            <person name="Magnuson J.K."/>
            <person name="James T."/>
            <person name="Yaver D."/>
            <person name="Berka R."/>
            <person name="Labutti K."/>
            <person name="Lipzen A."/>
            <person name="Aerts A."/>
            <person name="Barry K."/>
            <person name="Henrissat B."/>
            <person name="Blanchette R."/>
            <person name="Grigoriev I."/>
            <person name="Cullen D."/>
        </authorList>
    </citation>
    <scope>NUCLEOTIDE SEQUENCE [LARGE SCALE GENOMIC DNA]</scope>
    <source>
        <strain evidence="1 2">MAD-698-R-SB12</strain>
    </source>
</reference>
<evidence type="ECO:0000313" key="2">
    <source>
        <dbReference type="Proteomes" id="UP000194127"/>
    </source>
</evidence>
<dbReference type="GeneID" id="36327000"/>
<dbReference type="RefSeq" id="XP_024338377.1">
    <property type="nucleotide sequence ID" value="XM_024482050.1"/>
</dbReference>
<proteinExistence type="predicted"/>
<accession>A0A1X6MZG7</accession>